<accession>A0AAD5SKV0</accession>
<dbReference type="AlphaFoldDB" id="A0AAD5SKV0"/>
<comment type="caution">
    <text evidence="1">The sequence shown here is derived from an EMBL/GenBank/DDBJ whole genome shotgun (WGS) entry which is preliminary data.</text>
</comment>
<name>A0AAD5SKV0_9FUNG</name>
<organism evidence="1 2">
    <name type="scientific">Rhizophlyctis rosea</name>
    <dbReference type="NCBI Taxonomy" id="64517"/>
    <lineage>
        <taxon>Eukaryota</taxon>
        <taxon>Fungi</taxon>
        <taxon>Fungi incertae sedis</taxon>
        <taxon>Chytridiomycota</taxon>
        <taxon>Chytridiomycota incertae sedis</taxon>
        <taxon>Chytridiomycetes</taxon>
        <taxon>Rhizophlyctidales</taxon>
        <taxon>Rhizophlyctidaceae</taxon>
        <taxon>Rhizophlyctis</taxon>
    </lineage>
</organism>
<sequence length="662" mass="72765">MLKEDIENLREPTADMFFGGPQWSVGEEMNGRKDMVGGASIVGEWTGDWKGPIVSVKASPTHLSTFYVLSALGELATHKLEVKGLESHALHRYSPESPEHEIETHLYTRDMSSALSAVTNLSKSAQQSGRLIALTEQEMIDLVTPVPPIEDSSWSTPPLSGKEEVLKLREGGEEMVRRFREEVADWRRRLPPGLGDTKAWSEMIPSKEQNEFELVTFRLQLLIDVVMGKWEQVVASEKRITKGMSTDPSFMSPVSLKLLIAAVIPNDHLKGLQLGLKFCEIVVDTPSRSFKRWLPESGFSEAENGKKPSSDENLASIPAATFNPASALLQRQNLVRQWVERKTIAAGGVAKDRTEAVSRLKSVVTKESSEEREGGPAGIDEKKDAALKGAVEKTKKCLDMINLDIRIHKAISNAQRASDETTVSQMPTIMAEDVIRLVHAFEISDSLLKMDPQKGGAKVQRTISAYTNRMFLDALLATAAFDEYFSVAVELSVTYYSFPFGRNLLRQMTREGLPRLRAYTDDLYSKANAQISQSLNGNNPNLMNGVKILKDALLKMIRATLGIANGLSVASGKERGADKAAVEGVKKVVEGMTQHLGEAAQVVFDPIKDLTRESVQFLNTSSQNSASIIMDIVNETNSMLERLSKIIKDIQLGPGAGAAANP</sequence>
<dbReference type="EMBL" id="JADGJD010000008">
    <property type="protein sequence ID" value="KAJ3057224.1"/>
    <property type="molecule type" value="Genomic_DNA"/>
</dbReference>
<gene>
    <name evidence="1" type="ORF">HK097_010584</name>
</gene>
<proteinExistence type="predicted"/>
<keyword evidence="2" id="KW-1185">Reference proteome</keyword>
<protein>
    <submittedName>
        <fullName evidence="1">Uncharacterized protein</fullName>
    </submittedName>
</protein>
<evidence type="ECO:0000313" key="2">
    <source>
        <dbReference type="Proteomes" id="UP001212841"/>
    </source>
</evidence>
<dbReference type="Proteomes" id="UP001212841">
    <property type="component" value="Unassembled WGS sequence"/>
</dbReference>
<evidence type="ECO:0000313" key="1">
    <source>
        <dbReference type="EMBL" id="KAJ3057224.1"/>
    </source>
</evidence>
<reference evidence="1" key="1">
    <citation type="submission" date="2020-05" db="EMBL/GenBank/DDBJ databases">
        <title>Phylogenomic resolution of chytrid fungi.</title>
        <authorList>
            <person name="Stajich J.E."/>
            <person name="Amses K."/>
            <person name="Simmons R."/>
            <person name="Seto K."/>
            <person name="Myers J."/>
            <person name="Bonds A."/>
            <person name="Quandt C.A."/>
            <person name="Barry K."/>
            <person name="Liu P."/>
            <person name="Grigoriev I."/>
            <person name="Longcore J.E."/>
            <person name="James T.Y."/>
        </authorList>
    </citation>
    <scope>NUCLEOTIDE SEQUENCE</scope>
    <source>
        <strain evidence="1">JEL0318</strain>
    </source>
</reference>